<feature type="domain" description="Ketoreductase" evidence="4">
    <location>
        <begin position="2"/>
        <end position="179"/>
    </location>
</feature>
<name>A0ABT0YAW8_9ACTN</name>
<evidence type="ECO:0000259" key="4">
    <source>
        <dbReference type="SMART" id="SM00822"/>
    </source>
</evidence>
<organism evidence="5 6">
    <name type="scientific">Paractinoplanes hotanensis</name>
    <dbReference type="NCBI Taxonomy" id="2906497"/>
    <lineage>
        <taxon>Bacteria</taxon>
        <taxon>Bacillati</taxon>
        <taxon>Actinomycetota</taxon>
        <taxon>Actinomycetes</taxon>
        <taxon>Micromonosporales</taxon>
        <taxon>Micromonosporaceae</taxon>
        <taxon>Paractinoplanes</taxon>
    </lineage>
</organism>
<dbReference type="InterPro" id="IPR020904">
    <property type="entry name" value="Sc_DH/Rdtase_CS"/>
</dbReference>
<dbReference type="PRINTS" id="PR00080">
    <property type="entry name" value="SDRFAMILY"/>
</dbReference>
<keyword evidence="2" id="KW-0560">Oxidoreductase</keyword>
<protein>
    <submittedName>
        <fullName evidence="5">SDR family NAD(P)-dependent oxidoreductase</fullName>
    </submittedName>
</protein>
<dbReference type="PROSITE" id="PS00061">
    <property type="entry name" value="ADH_SHORT"/>
    <property type="match status" value="1"/>
</dbReference>
<dbReference type="PANTHER" id="PTHR44196">
    <property type="entry name" value="DEHYDROGENASE/REDUCTASE SDR FAMILY MEMBER 7B"/>
    <property type="match status" value="1"/>
</dbReference>
<comment type="similarity">
    <text evidence="1 3">Belongs to the short-chain dehydrogenases/reductases (SDR) family.</text>
</comment>
<dbReference type="InterPro" id="IPR002347">
    <property type="entry name" value="SDR_fam"/>
</dbReference>
<evidence type="ECO:0000256" key="1">
    <source>
        <dbReference type="ARBA" id="ARBA00006484"/>
    </source>
</evidence>
<keyword evidence="6" id="KW-1185">Reference proteome</keyword>
<dbReference type="Pfam" id="PF00106">
    <property type="entry name" value="adh_short"/>
    <property type="match status" value="1"/>
</dbReference>
<gene>
    <name evidence="5" type="ORF">LXN57_37175</name>
</gene>
<proteinExistence type="inferred from homology"/>
<dbReference type="Gene3D" id="3.40.50.720">
    <property type="entry name" value="NAD(P)-binding Rossmann-like Domain"/>
    <property type="match status" value="1"/>
</dbReference>
<dbReference type="InterPro" id="IPR057326">
    <property type="entry name" value="KR_dom"/>
</dbReference>
<dbReference type="InterPro" id="IPR036291">
    <property type="entry name" value="NAD(P)-bd_dom_sf"/>
</dbReference>
<dbReference type="Proteomes" id="UP001523216">
    <property type="component" value="Unassembled WGS sequence"/>
</dbReference>
<comment type="caution">
    <text evidence="5">The sequence shown here is derived from an EMBL/GenBank/DDBJ whole genome shotgun (WGS) entry which is preliminary data.</text>
</comment>
<dbReference type="RefSeq" id="WP_251802907.1">
    <property type="nucleotide sequence ID" value="NZ_JAMQOL010000055.1"/>
</dbReference>
<dbReference type="SMART" id="SM00822">
    <property type="entry name" value="PKS_KR"/>
    <property type="match status" value="1"/>
</dbReference>
<reference evidence="5 6" key="1">
    <citation type="submission" date="2022-06" db="EMBL/GenBank/DDBJ databases">
        <title>Actinoplanes abujensis sp. nov., isolated from Nigerian arid soil.</title>
        <authorList>
            <person name="Ding P."/>
        </authorList>
    </citation>
    <scope>NUCLEOTIDE SEQUENCE [LARGE SCALE GENOMIC DNA]</scope>
    <source>
        <strain evidence="6">TRM88002</strain>
    </source>
</reference>
<evidence type="ECO:0000313" key="5">
    <source>
        <dbReference type="EMBL" id="MCM4083196.1"/>
    </source>
</evidence>
<dbReference type="SUPFAM" id="SSF51735">
    <property type="entry name" value="NAD(P)-binding Rossmann-fold domains"/>
    <property type="match status" value="1"/>
</dbReference>
<dbReference type="PRINTS" id="PR00081">
    <property type="entry name" value="GDHRDH"/>
</dbReference>
<sequence>MPVVIVTGASSGIGRSTAERLARNGTTVVLAARRADKLEALAAQLPGAVVVPTDVRDPAAIANLVERAKAVTGRIDGLVNNAGIGGAASILADDDAVEGMVRVNLLAPIRLMRAVVPIMRAQQAGAIVNIGSVAGEVGISGTYSATKFALRGMTDSVRRELAGTGIGVTLVEPGYIATAGNQHRSNLPGPEIVAVAVEKALRRPRRRIVVPAKYRAAIVAAHLFPAVADRIYAGKAAGKAEIKGRL</sequence>
<evidence type="ECO:0000313" key="6">
    <source>
        <dbReference type="Proteomes" id="UP001523216"/>
    </source>
</evidence>
<evidence type="ECO:0000256" key="3">
    <source>
        <dbReference type="RuleBase" id="RU000363"/>
    </source>
</evidence>
<evidence type="ECO:0000256" key="2">
    <source>
        <dbReference type="ARBA" id="ARBA00023002"/>
    </source>
</evidence>
<accession>A0ABT0YAW8</accession>
<dbReference type="PANTHER" id="PTHR44196:SF1">
    <property type="entry name" value="DEHYDROGENASE_REDUCTASE SDR FAMILY MEMBER 7B"/>
    <property type="match status" value="1"/>
</dbReference>
<dbReference type="EMBL" id="JAMQOL010000055">
    <property type="protein sequence ID" value="MCM4083196.1"/>
    <property type="molecule type" value="Genomic_DNA"/>
</dbReference>